<comment type="caution">
    <text evidence="1">The sequence shown here is derived from an EMBL/GenBank/DDBJ whole genome shotgun (WGS) entry which is preliminary data.</text>
</comment>
<dbReference type="Proteomes" id="UP000068243">
    <property type="component" value="Unassembled WGS sequence"/>
</dbReference>
<name>A0A100IN33_ASPNG</name>
<evidence type="ECO:0000313" key="2">
    <source>
        <dbReference type="Proteomes" id="UP000068243"/>
    </source>
</evidence>
<dbReference type="OrthoDB" id="4500730at2759"/>
<organism evidence="1 2">
    <name type="scientific">Aspergillus niger</name>
    <dbReference type="NCBI Taxonomy" id="5061"/>
    <lineage>
        <taxon>Eukaryota</taxon>
        <taxon>Fungi</taxon>
        <taxon>Dikarya</taxon>
        <taxon>Ascomycota</taxon>
        <taxon>Pezizomycotina</taxon>
        <taxon>Eurotiomycetes</taxon>
        <taxon>Eurotiomycetidae</taxon>
        <taxon>Eurotiales</taxon>
        <taxon>Aspergillaceae</taxon>
        <taxon>Aspergillus</taxon>
        <taxon>Aspergillus subgen. Circumdati</taxon>
    </lineage>
</organism>
<dbReference type="EMBL" id="BCMY01000011">
    <property type="protein sequence ID" value="GAQ43975.1"/>
    <property type="molecule type" value="Genomic_DNA"/>
</dbReference>
<gene>
    <name evidence="1" type="ORF">ABL_06636</name>
</gene>
<protein>
    <submittedName>
        <fullName evidence="1">Uncharacterized protein</fullName>
    </submittedName>
</protein>
<reference evidence="2" key="1">
    <citation type="journal article" date="2016" name="Genome Announc.">
        <title>Draft genome sequence of Aspergillus niger strain An76.</title>
        <authorList>
            <person name="Gong W."/>
            <person name="Cheng Z."/>
            <person name="Zhang H."/>
            <person name="Liu L."/>
            <person name="Gao P."/>
            <person name="Wang L."/>
        </authorList>
    </citation>
    <scope>NUCLEOTIDE SEQUENCE [LARGE SCALE GENOMIC DNA]</scope>
    <source>
        <strain evidence="2">An76</strain>
    </source>
</reference>
<sequence>MDRMLDIDYDESFAPVASEITLKMFMTNVAIKNHRWEQWPYTDSVRRPTSGTRPFDEKQQETGLIHLLEEGAFVLSMQGVQLKLTATYITATCHRHVKSQTISGRHWIYNPASESQVLHERKGTTDWAVAERLYKTNMYAAVGLLDYHYTTEFRKRLLDTNQRAPSYQGLTHAIELDTGGLEWLMRGAPKMRAILPIIRDRVYLKQEKSLVWTYFPGEEVYVSAVLTEAGIDHAVIHAGLTA</sequence>
<proteinExistence type="predicted"/>
<dbReference type="AlphaFoldDB" id="A0A100IN33"/>
<evidence type="ECO:0000313" key="1">
    <source>
        <dbReference type="EMBL" id="GAQ43975.1"/>
    </source>
</evidence>
<accession>A0A100IN33</accession>